<dbReference type="EMBL" id="NKUJ01000049">
    <property type="protein sequence ID" value="RMJ16318.1"/>
    <property type="molecule type" value="Genomic_DNA"/>
</dbReference>
<gene>
    <name evidence="2" type="ORF">CDV36_004022</name>
</gene>
<feature type="compositionally biased region" description="Pro residues" evidence="1">
    <location>
        <begin position="485"/>
        <end position="494"/>
    </location>
</feature>
<feature type="compositionally biased region" description="Polar residues" evidence="1">
    <location>
        <begin position="1"/>
        <end position="11"/>
    </location>
</feature>
<feature type="region of interest" description="Disordered" evidence="1">
    <location>
        <begin position="594"/>
        <end position="680"/>
    </location>
</feature>
<feature type="compositionally biased region" description="Basic and acidic residues" evidence="1">
    <location>
        <begin position="594"/>
        <end position="671"/>
    </location>
</feature>
<dbReference type="PANTHER" id="PTHR47357:SF1">
    <property type="entry name" value="SPINDLE POLE BODY COMPONENT 110"/>
    <property type="match status" value="1"/>
</dbReference>
<feature type="compositionally biased region" description="Basic and acidic residues" evidence="1">
    <location>
        <begin position="495"/>
        <end position="511"/>
    </location>
</feature>
<dbReference type="AlphaFoldDB" id="A0A3M2SFH4"/>
<keyword evidence="3" id="KW-1185">Reference proteome</keyword>
<dbReference type="STRING" id="2010991.A0A3M2SFH4"/>
<protein>
    <submittedName>
        <fullName evidence="2">Uncharacterized protein</fullName>
    </submittedName>
</protein>
<evidence type="ECO:0000256" key="1">
    <source>
        <dbReference type="SAM" id="MobiDB-lite"/>
    </source>
</evidence>
<dbReference type="Proteomes" id="UP000277212">
    <property type="component" value="Unassembled WGS sequence"/>
</dbReference>
<dbReference type="GO" id="GO:0005856">
    <property type="term" value="C:cytoskeleton"/>
    <property type="evidence" value="ECO:0007669"/>
    <property type="project" value="TreeGrafter"/>
</dbReference>
<feature type="region of interest" description="Disordered" evidence="1">
    <location>
        <begin position="1"/>
        <end position="34"/>
    </location>
</feature>
<name>A0A3M2SFH4_9HYPO</name>
<dbReference type="PANTHER" id="PTHR47357">
    <property type="entry name" value="COP1-INTERACTIVE PROTEIN 1"/>
    <property type="match status" value="1"/>
</dbReference>
<reference evidence="2 3" key="1">
    <citation type="submission" date="2017-06" db="EMBL/GenBank/DDBJ databases">
        <title>Comparative genomic analysis of Ambrosia Fusariam Clade fungi.</title>
        <authorList>
            <person name="Stajich J.E."/>
            <person name="Carrillo J."/>
            <person name="Kijimoto T."/>
            <person name="Eskalen A."/>
            <person name="O'Donnell K."/>
            <person name="Kasson M."/>
        </authorList>
    </citation>
    <scope>NUCLEOTIDE SEQUENCE [LARGE SCALE GENOMIC DNA]</scope>
    <source>
        <strain evidence="2">UCR3666</strain>
    </source>
</reference>
<feature type="region of interest" description="Disordered" evidence="1">
    <location>
        <begin position="237"/>
        <end position="264"/>
    </location>
</feature>
<sequence length="1006" mass="115812">MSGNNLANSFQPSSSSDEDPSELVSHDEELDQNIGEYLQNMENRKKYGPEWWGTRRPCPEIGDPDREFIFARNRPISGEEVDDAVAAYKKVAKTEDHNLDVSMRPSTPPMERAKKEVEGLVEQGFEVTEALRDEIYQKFTRDSGLIAALQEYCRNGDDVPHAHANELLKMVDRLQALFAEEMAKLNGQLQDLCDNFDDYKKAKEERVEMLEEKLSEAEKQLVEANEKLDAKQRELDKIQQQGGVDQKDYSTNQSNELNEKVDGLSNSDETVARLRKEKAALQSKIVMYEAGKTREQVESDIGDGFNVLDEHEADLIAAEDRVNEAELARQASDHFHQDFYQVMKKKLSGWEDRTTTAEDDSGQDGSRVSSDTLKLYQEVTRDWDEMIKEFQQAWPPALDAFNGGQIQEDNILNDALEGARKGVEENYDEIQQHIRETSKQEAMLRKEVAKLNKRVEESDKKIEFLQDQLDEVEKLKKEIDVKKNPPAPPAPSPPEDLRKLKEDLNQHKDWLAEKDDEVRDLERANEKLMDHLKKLKEENEELKKQHKEKQDEIRKLEAERADILEHNSGVMKERNNLTADIARVRREQAELEKLQKENAEKLKGLEKEKKQLEEERSANQAEIEKLQSDKDKLEKLRQDDAKTLKEHIEAERKKTGSDAKQLDDLRKEKAQLESQHATDQANLEKVRAEIKGLTRERDELQQSLDSKTQEIKNLQRENRQLEVDYKEKRRQLERNIANLERIHDADEEELEVLRQQGLCNFPSADALIRAAGAYRRNGRPSDDSDPPMGGGEMSLMDRINYLNLSVFLRTRNYVELALREGCNRLANMLIHDANKWAIHCKEDLSNMNPSVNNQIRASMYVLNGLKRVMVAKDMDEINKGAREFKYGKKQLTKENADRATFGQLIDLAGSLSEWLDRLNIKHDNPEKLRGLQADKVSWKKNVEFVVMRRAKKLQSGVSNDPNLKASVLRRTGLHSPLSPDKWDADVGIEVPIEDDEVVTRRGALDE</sequence>
<feature type="region of interest" description="Disordered" evidence="1">
    <location>
        <begin position="476"/>
        <end position="511"/>
    </location>
</feature>
<dbReference type="GO" id="GO:0005200">
    <property type="term" value="F:structural constituent of cytoskeleton"/>
    <property type="evidence" value="ECO:0007669"/>
    <property type="project" value="TreeGrafter"/>
</dbReference>
<comment type="caution">
    <text evidence="2">The sequence shown here is derived from an EMBL/GenBank/DDBJ whole genome shotgun (WGS) entry which is preliminary data.</text>
</comment>
<dbReference type="OrthoDB" id="5091933at2759"/>
<evidence type="ECO:0000313" key="2">
    <source>
        <dbReference type="EMBL" id="RMJ16318.1"/>
    </source>
</evidence>
<feature type="compositionally biased region" description="Polar residues" evidence="1">
    <location>
        <begin position="238"/>
        <end position="256"/>
    </location>
</feature>
<accession>A0A3M2SFH4</accession>
<evidence type="ECO:0000313" key="3">
    <source>
        <dbReference type="Proteomes" id="UP000277212"/>
    </source>
</evidence>
<organism evidence="2 3">
    <name type="scientific">Fusarium kuroshium</name>
    <dbReference type="NCBI Taxonomy" id="2010991"/>
    <lineage>
        <taxon>Eukaryota</taxon>
        <taxon>Fungi</taxon>
        <taxon>Dikarya</taxon>
        <taxon>Ascomycota</taxon>
        <taxon>Pezizomycotina</taxon>
        <taxon>Sordariomycetes</taxon>
        <taxon>Hypocreomycetidae</taxon>
        <taxon>Hypocreales</taxon>
        <taxon>Nectriaceae</taxon>
        <taxon>Fusarium</taxon>
        <taxon>Fusarium solani species complex</taxon>
    </lineage>
</organism>
<proteinExistence type="predicted"/>